<dbReference type="InterPro" id="IPR045857">
    <property type="entry name" value="O16G_dom_2"/>
</dbReference>
<comment type="subcellular location">
    <subcellularLocation>
        <location evidence="1">Cytoplasm</location>
    </subcellularLocation>
</comment>
<keyword evidence="8" id="KW-1185">Reference proteome</keyword>
<reference evidence="7 8" key="1">
    <citation type="submission" date="2018-10" db="EMBL/GenBank/DDBJ databases">
        <authorList>
            <person name="Zhang X."/>
        </authorList>
    </citation>
    <scope>NUCLEOTIDE SEQUENCE [LARGE SCALE GENOMIC DNA]</scope>
    <source>
        <strain evidence="7 8">SK-G1</strain>
    </source>
</reference>
<evidence type="ECO:0000313" key="8">
    <source>
        <dbReference type="Proteomes" id="UP000280960"/>
    </source>
</evidence>
<dbReference type="RefSeq" id="WP_122013892.1">
    <property type="nucleotide sequence ID" value="NZ_CP033169.1"/>
</dbReference>
<dbReference type="Pfam" id="PF00128">
    <property type="entry name" value="Alpha-amylase"/>
    <property type="match status" value="1"/>
</dbReference>
<dbReference type="Gene3D" id="3.20.20.80">
    <property type="entry name" value="Glycosidases"/>
    <property type="match status" value="1"/>
</dbReference>
<organism evidence="7 8">
    <name type="scientific">Biomaibacter acetigenes</name>
    <dbReference type="NCBI Taxonomy" id="2316383"/>
    <lineage>
        <taxon>Bacteria</taxon>
        <taxon>Bacillati</taxon>
        <taxon>Bacillota</taxon>
        <taxon>Clostridia</taxon>
        <taxon>Thermosediminibacterales</taxon>
        <taxon>Tepidanaerobacteraceae</taxon>
        <taxon>Biomaibacter</taxon>
    </lineage>
</organism>
<evidence type="ECO:0000256" key="2">
    <source>
        <dbReference type="ARBA" id="ARBA00008061"/>
    </source>
</evidence>
<sequence>MADFWKKSVVYQIYPKSFKDSNNDGIGDLRGIIEKLDYLQELGVDIIWLNPVYASPQADNGYDISDYFSIYPPFGTLDDMKQLLQESHRRGIKVMMDLVVNHTSDEHIWFKESRKSRDNPYRDFYIWRDARGYDDNRKPIPPNNWGSFFSGSAWEWDENTEQFYLHLFSKNQPDLNWENDLVRRKIYDMMNWWMQMGVDGWRIDTCNLYSKQTAFLDFPSRDGEKYVISPMYARGPRIHEFLREMNREVFSRYDCVTVGEAPFTTAEEAIIYTAPGERKLNMIFTFEHMEIDSAPGSMNGKWDIAKLNLPRLKKVFEKWQKTLYKKGWNSLYWNNHDQPRIVSRWGDDGQYRVKSAKMLACILHLMQGTPFIYQGEEIGMTNCRYNLEDYNDIEIHNAYREIVQEQKTMTHDEFMEAVHKKGRDNARTPFQWDDSENAGFSSARPWLKVNPRYKEINAEKDRKSPDSIYYWYQKLIRLRKEMEIITEGDFNLLFPDDEDIFAYMRTFEDERLIVVGNFSGKTREIELDGQLDVYEILLKNYDERLSISNRITVKPWEVFALYRGAKIA</sequence>
<evidence type="ECO:0000259" key="6">
    <source>
        <dbReference type="SMART" id="SM00642"/>
    </source>
</evidence>
<gene>
    <name evidence="7" type="ORF">D2962_01500</name>
</gene>
<dbReference type="PANTHER" id="PTHR10357:SF184">
    <property type="entry name" value="OLIGO-1,6-GLUCOSIDASE 1"/>
    <property type="match status" value="1"/>
</dbReference>
<dbReference type="EMBL" id="CP033169">
    <property type="protein sequence ID" value="AYO29458.1"/>
    <property type="molecule type" value="Genomic_DNA"/>
</dbReference>
<proteinExistence type="inferred from homology"/>
<dbReference type="FunFam" id="3.90.400.10:FF:000004">
    <property type="entry name" value="Oligo-1,6-glucosidase"/>
    <property type="match status" value="1"/>
</dbReference>
<evidence type="ECO:0000256" key="3">
    <source>
        <dbReference type="ARBA" id="ARBA00022490"/>
    </source>
</evidence>
<accession>A0A3G2R2X0</accession>
<dbReference type="KEGG" id="bacg:D2962_01500"/>
<dbReference type="PANTHER" id="PTHR10357">
    <property type="entry name" value="ALPHA-AMYLASE FAMILY MEMBER"/>
    <property type="match status" value="1"/>
</dbReference>
<dbReference type="InterPro" id="IPR013780">
    <property type="entry name" value="Glyco_hydro_b"/>
</dbReference>
<dbReference type="SMART" id="SM00642">
    <property type="entry name" value="Aamy"/>
    <property type="match status" value="1"/>
</dbReference>
<feature type="domain" description="Glycosyl hydrolase family 13 catalytic" evidence="6">
    <location>
        <begin position="12"/>
        <end position="427"/>
    </location>
</feature>
<dbReference type="GO" id="GO:0005737">
    <property type="term" value="C:cytoplasm"/>
    <property type="evidence" value="ECO:0007669"/>
    <property type="project" value="UniProtKB-SubCell"/>
</dbReference>
<dbReference type="SUPFAM" id="SSF51011">
    <property type="entry name" value="Glycosyl hydrolase domain"/>
    <property type="match status" value="1"/>
</dbReference>
<comment type="similarity">
    <text evidence="2">Belongs to the glycosyl hydrolase 13 family.</text>
</comment>
<dbReference type="NCBIfam" id="NF008183">
    <property type="entry name" value="PRK10933.1"/>
    <property type="match status" value="1"/>
</dbReference>
<dbReference type="Pfam" id="PF23915">
    <property type="entry name" value="SusG_C"/>
    <property type="match status" value="1"/>
</dbReference>
<dbReference type="GO" id="GO:0009313">
    <property type="term" value="P:oligosaccharide catabolic process"/>
    <property type="evidence" value="ECO:0007669"/>
    <property type="project" value="TreeGrafter"/>
</dbReference>
<dbReference type="CDD" id="cd11333">
    <property type="entry name" value="AmyAc_SI_OligoGlu_DGase"/>
    <property type="match status" value="1"/>
</dbReference>
<dbReference type="FunFam" id="3.20.20.80:FF:000014">
    <property type="entry name" value="Alpha,alpha-phosphotrehalase"/>
    <property type="match status" value="1"/>
</dbReference>
<keyword evidence="3" id="KW-0963">Cytoplasm</keyword>
<dbReference type="Proteomes" id="UP000280960">
    <property type="component" value="Chromosome"/>
</dbReference>
<keyword evidence="4" id="KW-0378">Hydrolase</keyword>
<protein>
    <submittedName>
        <fullName evidence="7">Alpha-glucosidase</fullName>
    </submittedName>
</protein>
<dbReference type="GO" id="GO:0004556">
    <property type="term" value="F:alpha-amylase activity"/>
    <property type="evidence" value="ECO:0007669"/>
    <property type="project" value="TreeGrafter"/>
</dbReference>
<dbReference type="FunFam" id="2.60.40.1180:FF:000007">
    <property type="entry name" value="Sucrose isomerase"/>
    <property type="match status" value="1"/>
</dbReference>
<dbReference type="SUPFAM" id="SSF51445">
    <property type="entry name" value="(Trans)glycosidases"/>
    <property type="match status" value="1"/>
</dbReference>
<name>A0A3G2R2X0_9FIRM</name>
<dbReference type="AlphaFoldDB" id="A0A3G2R2X0"/>
<dbReference type="InterPro" id="IPR056300">
    <property type="entry name" value="SusG-like_C"/>
</dbReference>
<dbReference type="InterPro" id="IPR006047">
    <property type="entry name" value="GH13_cat_dom"/>
</dbReference>
<dbReference type="InterPro" id="IPR017853">
    <property type="entry name" value="GH"/>
</dbReference>
<evidence type="ECO:0000256" key="5">
    <source>
        <dbReference type="ARBA" id="ARBA00023295"/>
    </source>
</evidence>
<dbReference type="Gene3D" id="3.90.400.10">
    <property type="entry name" value="Oligo-1,6-glucosidase, Domain 2"/>
    <property type="match status" value="1"/>
</dbReference>
<evidence type="ECO:0000256" key="4">
    <source>
        <dbReference type="ARBA" id="ARBA00022801"/>
    </source>
</evidence>
<keyword evidence="5" id="KW-0326">Glycosidase</keyword>
<evidence type="ECO:0000313" key="7">
    <source>
        <dbReference type="EMBL" id="AYO29458.1"/>
    </source>
</evidence>
<evidence type="ECO:0000256" key="1">
    <source>
        <dbReference type="ARBA" id="ARBA00004496"/>
    </source>
</evidence>
<dbReference type="Gene3D" id="2.60.40.1180">
    <property type="entry name" value="Golgi alpha-mannosidase II"/>
    <property type="match status" value="1"/>
</dbReference>